<dbReference type="Proteomes" id="UP000274504">
    <property type="component" value="Unassembled WGS sequence"/>
</dbReference>
<reference evidence="3" key="1">
    <citation type="submission" date="2017-02" db="UniProtKB">
        <authorList>
            <consortium name="WormBaseParasite"/>
        </authorList>
    </citation>
    <scope>IDENTIFICATION</scope>
</reference>
<dbReference type="EMBL" id="UYSG01003512">
    <property type="protein sequence ID" value="VDL58146.1"/>
    <property type="molecule type" value="Genomic_DNA"/>
</dbReference>
<gene>
    <name evidence="1" type="ORF">HDID_LOCUS5828</name>
</gene>
<evidence type="ECO:0000313" key="1">
    <source>
        <dbReference type="EMBL" id="VDL58146.1"/>
    </source>
</evidence>
<evidence type="ECO:0000313" key="3">
    <source>
        <dbReference type="WBParaSite" id="HDID_0000583001-mRNA-1"/>
    </source>
</evidence>
<evidence type="ECO:0000313" key="2">
    <source>
        <dbReference type="Proteomes" id="UP000274504"/>
    </source>
</evidence>
<dbReference type="WBParaSite" id="HDID_0000583001-mRNA-1">
    <property type="protein sequence ID" value="HDID_0000583001-mRNA-1"/>
    <property type="gene ID" value="HDID_0000583001"/>
</dbReference>
<reference evidence="1 2" key="2">
    <citation type="submission" date="2018-11" db="EMBL/GenBank/DDBJ databases">
        <authorList>
            <consortium name="Pathogen Informatics"/>
        </authorList>
    </citation>
    <scope>NUCLEOTIDE SEQUENCE [LARGE SCALE GENOMIC DNA]</scope>
</reference>
<protein>
    <submittedName>
        <fullName evidence="1 3">Uncharacterized protein</fullName>
    </submittedName>
</protein>
<proteinExistence type="predicted"/>
<sequence>MFYLKRKLITLGSRCPTIENIGANSSTSTRQICLPPRRTRFVIGRCCRSNGLHLPRYTFNLGVGKSGLTVIRLNESEPPFEPPSCWGADKTPVVISSIKRNKGAARTRTIALRVMGFMWELNANRTYGHERSSASLSPIGWKRGQRRLGDRVD</sequence>
<accession>A0A0R3SLL5</accession>
<organism evidence="3">
    <name type="scientific">Hymenolepis diminuta</name>
    <name type="common">Rat tapeworm</name>
    <dbReference type="NCBI Taxonomy" id="6216"/>
    <lineage>
        <taxon>Eukaryota</taxon>
        <taxon>Metazoa</taxon>
        <taxon>Spiralia</taxon>
        <taxon>Lophotrochozoa</taxon>
        <taxon>Platyhelminthes</taxon>
        <taxon>Cestoda</taxon>
        <taxon>Eucestoda</taxon>
        <taxon>Cyclophyllidea</taxon>
        <taxon>Hymenolepididae</taxon>
        <taxon>Hymenolepis</taxon>
    </lineage>
</organism>
<name>A0A0R3SLL5_HYMDI</name>
<dbReference type="AlphaFoldDB" id="A0A0R3SLL5"/>